<proteinExistence type="inferred from homology"/>
<evidence type="ECO:0000256" key="6">
    <source>
        <dbReference type="ARBA" id="ARBA00023034"/>
    </source>
</evidence>
<comment type="caution">
    <text evidence="9">The sequence shown here is derived from an EMBL/GenBank/DDBJ whole genome shotgun (WGS) entry which is preliminary data.</text>
</comment>
<keyword evidence="10" id="KW-1185">Reference proteome</keyword>
<keyword evidence="6" id="KW-0333">Golgi apparatus</keyword>
<dbReference type="EMBL" id="JARKIK010000048">
    <property type="protein sequence ID" value="KAK8735317.1"/>
    <property type="molecule type" value="Genomic_DNA"/>
</dbReference>
<gene>
    <name evidence="9" type="ORF">OTU49_005615</name>
</gene>
<accession>A0AAW0WTG1</accession>
<sequence>MANEDEVTLLFERHSVAQVQEILRKTRSNIECKKEDLRVMVGERYRDLIEAADTIAEMRESAEAICNNIKTMEGLCESLQQRGLIGFKTQSQQSDGKDRSPAPDSHYSVAVQVYLLVRVPEALWGLTEHSQYLPATQLLLLAHHTHTALQLSPKAAKVFSWFPIIERQWASITHFRSTIVRGCSNLISYEADNVQAVLDAVVSVMLVECCSCAEALSRVLHLRHAALMASITLRPSATAKAQISQFTTLFLSSLHIIHAVFVGVEGKSLLEKRLQEIVQGEGEGSSPISLLQESSLTLSFLPQSTRNFRPSVQGSAKPLGNELVKQQVVIWLNKVLDEASKNLATLLSFTTSIKALAMIRSSVWEICRTRLDREHWNKITSALYGASFDPWDSVVRGQVTERARQVVTSQLTVSKEAIVQMVARLTKDIAADPKICIEEGDISNFVWSESAGDLPERIGWTSSAARSVAQSGGLYYKTRGYTSRLQTVCRALNSRLTALLQDVAHFSYESEKGDYLSVNDKNSPSEHEKNSALEDYRTLLSFLQDASCSTFIQLVKELEELAPHHISSPTSQIMEGWDDDASGIAPSIPLTITAVVGRTCQALPNICSQMQICASASNLVNPDVARRVSLGSKIESESWTKVRLELQETGSRLFGRFLKSLTSALHTELKMYLTSELSSGGVAASIKAFPSWEMVDIEEEGEGGIVVKSSIHVPAHPTPALTQALGRLCSSVNSVAAHTITRNAQSELASSACEAVTSAYESSLLDPGQMTQTLALQFIFDLKFVQTILLPRDNKEMGARLTAMVLELEQRVDPFDLDVFAPHVSTRVKLSAHRSQVVLGAVLSRDRQITMGRLSASSSSGASRNNALPLVMPVEIPRFSNVPLPIPSSRPSIPSSISSPSLSLADTIGDKTSKQDTLKAESSPSTAHRERSSATLSASRSAASLFSAMSSSWFGSSSSS</sequence>
<organism evidence="9 10">
    <name type="scientific">Cherax quadricarinatus</name>
    <name type="common">Australian red claw crayfish</name>
    <dbReference type="NCBI Taxonomy" id="27406"/>
    <lineage>
        <taxon>Eukaryota</taxon>
        <taxon>Metazoa</taxon>
        <taxon>Ecdysozoa</taxon>
        <taxon>Arthropoda</taxon>
        <taxon>Crustacea</taxon>
        <taxon>Multicrustacea</taxon>
        <taxon>Malacostraca</taxon>
        <taxon>Eumalacostraca</taxon>
        <taxon>Eucarida</taxon>
        <taxon>Decapoda</taxon>
        <taxon>Pleocyemata</taxon>
        <taxon>Astacidea</taxon>
        <taxon>Parastacoidea</taxon>
        <taxon>Parastacidae</taxon>
        <taxon>Cherax</taxon>
    </lineage>
</organism>
<evidence type="ECO:0000256" key="1">
    <source>
        <dbReference type="ARBA" id="ARBA00004395"/>
    </source>
</evidence>
<name>A0AAW0WTG1_CHEQU</name>
<dbReference type="GO" id="GO:0000139">
    <property type="term" value="C:Golgi membrane"/>
    <property type="evidence" value="ECO:0007669"/>
    <property type="project" value="UniProtKB-SubCell"/>
</dbReference>
<evidence type="ECO:0000256" key="7">
    <source>
        <dbReference type="ARBA" id="ARBA00023136"/>
    </source>
</evidence>
<dbReference type="PANTHER" id="PTHR31658:SF0">
    <property type="entry name" value="CONSERVED OLIGOMERIC GOLGI COMPLEX SUBUNIT 1"/>
    <property type="match status" value="1"/>
</dbReference>
<evidence type="ECO:0000256" key="3">
    <source>
        <dbReference type="ARBA" id="ARBA00020978"/>
    </source>
</evidence>
<evidence type="ECO:0000256" key="4">
    <source>
        <dbReference type="ARBA" id="ARBA00022448"/>
    </source>
</evidence>
<keyword evidence="4" id="KW-0813">Transport</keyword>
<dbReference type="AlphaFoldDB" id="A0AAW0WTG1"/>
<dbReference type="GO" id="GO:0006891">
    <property type="term" value="P:intra-Golgi vesicle-mediated transport"/>
    <property type="evidence" value="ECO:0007669"/>
    <property type="project" value="InterPro"/>
</dbReference>
<keyword evidence="5" id="KW-0653">Protein transport</keyword>
<feature type="compositionally biased region" description="Basic and acidic residues" evidence="8">
    <location>
        <begin position="908"/>
        <end position="919"/>
    </location>
</feature>
<comment type="subcellular location">
    <subcellularLocation>
        <location evidence="1">Golgi apparatus membrane</location>
        <topology evidence="1">Peripheral membrane protein</topology>
    </subcellularLocation>
</comment>
<comment type="similarity">
    <text evidence="2">Belongs to the COG1 family.</text>
</comment>
<evidence type="ECO:0000256" key="8">
    <source>
        <dbReference type="SAM" id="MobiDB-lite"/>
    </source>
</evidence>
<evidence type="ECO:0000256" key="5">
    <source>
        <dbReference type="ARBA" id="ARBA00022927"/>
    </source>
</evidence>
<feature type="compositionally biased region" description="Low complexity" evidence="8">
    <location>
        <begin position="889"/>
        <end position="904"/>
    </location>
</feature>
<dbReference type="PANTHER" id="PTHR31658">
    <property type="entry name" value="CONSERVED OLIGOMERIC GOLGI COMPLEX SUBUNIT 1"/>
    <property type="match status" value="1"/>
</dbReference>
<keyword evidence="7" id="KW-0472">Membrane</keyword>
<dbReference type="Proteomes" id="UP001445076">
    <property type="component" value="Unassembled WGS sequence"/>
</dbReference>
<feature type="region of interest" description="Disordered" evidence="8">
    <location>
        <begin position="889"/>
        <end position="937"/>
    </location>
</feature>
<protein>
    <recommendedName>
        <fullName evidence="3">Conserved oligomeric Golgi complex subunit 1</fullName>
    </recommendedName>
</protein>
<dbReference type="Pfam" id="PF08700">
    <property type="entry name" value="VPS51_Exo84_N"/>
    <property type="match status" value="1"/>
</dbReference>
<dbReference type="GO" id="GO:0015031">
    <property type="term" value="P:protein transport"/>
    <property type="evidence" value="ECO:0007669"/>
    <property type="project" value="UniProtKB-KW"/>
</dbReference>
<dbReference type="GO" id="GO:0017119">
    <property type="term" value="C:Golgi transport complex"/>
    <property type="evidence" value="ECO:0007669"/>
    <property type="project" value="InterPro"/>
</dbReference>
<evidence type="ECO:0000313" key="9">
    <source>
        <dbReference type="EMBL" id="KAK8735317.1"/>
    </source>
</evidence>
<reference evidence="9 10" key="1">
    <citation type="journal article" date="2024" name="BMC Genomics">
        <title>Genome assembly of redclaw crayfish (Cherax quadricarinatus) provides insights into its immune adaptation and hypoxia tolerance.</title>
        <authorList>
            <person name="Liu Z."/>
            <person name="Zheng J."/>
            <person name="Li H."/>
            <person name="Fang K."/>
            <person name="Wang S."/>
            <person name="He J."/>
            <person name="Zhou D."/>
            <person name="Weng S."/>
            <person name="Chi M."/>
            <person name="Gu Z."/>
            <person name="He J."/>
            <person name="Li F."/>
            <person name="Wang M."/>
        </authorList>
    </citation>
    <scope>NUCLEOTIDE SEQUENCE [LARGE SCALE GENOMIC DNA]</scope>
    <source>
        <strain evidence="9">ZL_2023a</strain>
    </source>
</reference>
<evidence type="ECO:0000313" key="10">
    <source>
        <dbReference type="Proteomes" id="UP001445076"/>
    </source>
</evidence>
<dbReference type="InterPro" id="IPR033370">
    <property type="entry name" value="COG1"/>
</dbReference>
<evidence type="ECO:0000256" key="2">
    <source>
        <dbReference type="ARBA" id="ARBA00006653"/>
    </source>
</evidence>